<protein>
    <submittedName>
        <fullName evidence="1">Uncharacterized protein</fullName>
    </submittedName>
</protein>
<sequence length="76" mass="8472">MDLTGYKFKSETFRRQIAEAEAKGGARAVLTVLETRNVVVSDTVRAKILACTDSTVLERWLQRALTVTSAEDVVRE</sequence>
<evidence type="ECO:0000313" key="1">
    <source>
        <dbReference type="EMBL" id="WXB16511.1"/>
    </source>
</evidence>
<reference evidence="1 2" key="1">
    <citation type="submission" date="2021-12" db="EMBL/GenBank/DDBJ databases">
        <title>Discovery of the Pendulisporaceae a myxobacterial family with distinct sporulation behavior and unique specialized metabolism.</title>
        <authorList>
            <person name="Garcia R."/>
            <person name="Popoff A."/>
            <person name="Bader C.D."/>
            <person name="Loehr J."/>
            <person name="Walesch S."/>
            <person name="Walt C."/>
            <person name="Boldt J."/>
            <person name="Bunk B."/>
            <person name="Haeckl F.J.F.P.J."/>
            <person name="Gunesch A.P."/>
            <person name="Birkelbach J."/>
            <person name="Nuebel U."/>
            <person name="Pietschmann T."/>
            <person name="Bach T."/>
            <person name="Mueller R."/>
        </authorList>
    </citation>
    <scope>NUCLEOTIDE SEQUENCE [LARGE SCALE GENOMIC DNA]</scope>
    <source>
        <strain evidence="1 2">MSr11954</strain>
    </source>
</reference>
<proteinExistence type="predicted"/>
<organism evidence="1 2">
    <name type="scientific">Pendulispora albinea</name>
    <dbReference type="NCBI Taxonomy" id="2741071"/>
    <lineage>
        <taxon>Bacteria</taxon>
        <taxon>Pseudomonadati</taxon>
        <taxon>Myxococcota</taxon>
        <taxon>Myxococcia</taxon>
        <taxon>Myxococcales</taxon>
        <taxon>Sorangiineae</taxon>
        <taxon>Pendulisporaceae</taxon>
        <taxon>Pendulispora</taxon>
    </lineage>
</organism>
<keyword evidence="2" id="KW-1185">Reference proteome</keyword>
<name>A0ABZ2M550_9BACT</name>
<dbReference type="RefSeq" id="WP_394826136.1">
    <property type="nucleotide sequence ID" value="NZ_CP089984.1"/>
</dbReference>
<gene>
    <name evidence="1" type="ORF">LZC94_04345</name>
</gene>
<accession>A0ABZ2M550</accession>
<dbReference type="Proteomes" id="UP001370348">
    <property type="component" value="Chromosome"/>
</dbReference>
<dbReference type="EMBL" id="CP089984">
    <property type="protein sequence ID" value="WXB16511.1"/>
    <property type="molecule type" value="Genomic_DNA"/>
</dbReference>
<evidence type="ECO:0000313" key="2">
    <source>
        <dbReference type="Proteomes" id="UP001370348"/>
    </source>
</evidence>